<dbReference type="InterPro" id="IPR015000">
    <property type="entry name" value="EipB-like"/>
</dbReference>
<sequence>MRRLPTAVLATAAGMLGLAPSVAPAAEPGAEAMAAHRAGYKLTLDRSRDNAVARADGVMVYEVVDACDGWATRQRFTLVLTDRDGQVVESASDYSTYETKDGRTIRFSLTQTSQGAVSQRVSGEAEVAPNGSGRARYVDPQPKEEALPPGTLLPMLHTIRSLAAARSGSRMLVTPLFDGTSPDGAQDTTTVISGWQAAQSNSRFPALSTLGSARMRVAFFDRGKDAKDGGGASAPDYEVGLRYFENGVADDLKMEFGEFSVNGRMEELAILPSGC</sequence>
<keyword evidence="3" id="KW-1185">Reference proteome</keyword>
<evidence type="ECO:0008006" key="4">
    <source>
        <dbReference type="Google" id="ProtNLM"/>
    </source>
</evidence>
<protein>
    <recommendedName>
        <fullName evidence="4">DUF1849 family protein</fullName>
    </recommendedName>
</protein>
<feature type="chain" id="PRO_5046177812" description="DUF1849 family protein" evidence="1">
    <location>
        <begin position="26"/>
        <end position="275"/>
    </location>
</feature>
<gene>
    <name evidence="2" type="ORF">GCM10009416_23310</name>
</gene>
<evidence type="ECO:0000313" key="3">
    <source>
        <dbReference type="Proteomes" id="UP001501588"/>
    </source>
</evidence>
<comment type="caution">
    <text evidence="2">The sequence shown here is derived from an EMBL/GenBank/DDBJ whole genome shotgun (WGS) entry which is preliminary data.</text>
</comment>
<evidence type="ECO:0000256" key="1">
    <source>
        <dbReference type="SAM" id="SignalP"/>
    </source>
</evidence>
<dbReference type="Proteomes" id="UP001501588">
    <property type="component" value="Unassembled WGS sequence"/>
</dbReference>
<dbReference type="EMBL" id="BAAAFZ010000028">
    <property type="protein sequence ID" value="GAA0584228.1"/>
    <property type="molecule type" value="Genomic_DNA"/>
</dbReference>
<feature type="signal peptide" evidence="1">
    <location>
        <begin position="1"/>
        <end position="25"/>
    </location>
</feature>
<organism evidence="2 3">
    <name type="scientific">Craurococcus roseus</name>
    <dbReference type="NCBI Taxonomy" id="77585"/>
    <lineage>
        <taxon>Bacteria</taxon>
        <taxon>Pseudomonadati</taxon>
        <taxon>Pseudomonadota</taxon>
        <taxon>Alphaproteobacteria</taxon>
        <taxon>Acetobacterales</taxon>
        <taxon>Acetobacteraceae</taxon>
        <taxon>Craurococcus</taxon>
    </lineage>
</organism>
<proteinExistence type="predicted"/>
<evidence type="ECO:0000313" key="2">
    <source>
        <dbReference type="EMBL" id="GAA0584228.1"/>
    </source>
</evidence>
<accession>A0ABP3Q692</accession>
<name>A0ABP3Q692_9PROT</name>
<dbReference type="RefSeq" id="WP_343895468.1">
    <property type="nucleotide sequence ID" value="NZ_BAAAFZ010000028.1"/>
</dbReference>
<keyword evidence="1" id="KW-0732">Signal</keyword>
<reference evidence="3" key="1">
    <citation type="journal article" date="2019" name="Int. J. Syst. Evol. Microbiol.">
        <title>The Global Catalogue of Microorganisms (GCM) 10K type strain sequencing project: providing services to taxonomists for standard genome sequencing and annotation.</title>
        <authorList>
            <consortium name="The Broad Institute Genomics Platform"/>
            <consortium name="The Broad Institute Genome Sequencing Center for Infectious Disease"/>
            <person name="Wu L."/>
            <person name="Ma J."/>
        </authorList>
    </citation>
    <scope>NUCLEOTIDE SEQUENCE [LARGE SCALE GENOMIC DNA]</scope>
    <source>
        <strain evidence="3">JCM 9933</strain>
    </source>
</reference>
<dbReference type="Pfam" id="PF08904">
    <property type="entry name" value="EipB_like"/>
    <property type="match status" value="1"/>
</dbReference>